<feature type="transmembrane region" description="Helical" evidence="1">
    <location>
        <begin position="29"/>
        <end position="52"/>
    </location>
</feature>
<keyword evidence="1" id="KW-1133">Transmembrane helix</keyword>
<dbReference type="Proteomes" id="UP001596047">
    <property type="component" value="Unassembled WGS sequence"/>
</dbReference>
<keyword evidence="1" id="KW-0472">Membrane</keyword>
<reference evidence="3" key="1">
    <citation type="journal article" date="2019" name="Int. J. Syst. Evol. Microbiol.">
        <title>The Global Catalogue of Microorganisms (GCM) 10K type strain sequencing project: providing services to taxonomists for standard genome sequencing and annotation.</title>
        <authorList>
            <consortium name="The Broad Institute Genomics Platform"/>
            <consortium name="The Broad Institute Genome Sequencing Center for Infectious Disease"/>
            <person name="Wu L."/>
            <person name="Ma J."/>
        </authorList>
    </citation>
    <scope>NUCLEOTIDE SEQUENCE [LARGE SCALE GENOMIC DNA]</scope>
    <source>
        <strain evidence="3">CGMCC 1.3240</strain>
    </source>
</reference>
<organism evidence="2 3">
    <name type="scientific">Paenibacillus solisilvae</name>
    <dbReference type="NCBI Taxonomy" id="2486751"/>
    <lineage>
        <taxon>Bacteria</taxon>
        <taxon>Bacillati</taxon>
        <taxon>Bacillota</taxon>
        <taxon>Bacilli</taxon>
        <taxon>Bacillales</taxon>
        <taxon>Paenibacillaceae</taxon>
        <taxon>Paenibacillus</taxon>
    </lineage>
</organism>
<gene>
    <name evidence="2" type="ORF">ACFPYJ_10615</name>
</gene>
<name>A0ABW0VX54_9BACL</name>
<evidence type="ECO:0000313" key="3">
    <source>
        <dbReference type="Proteomes" id="UP001596047"/>
    </source>
</evidence>
<comment type="caution">
    <text evidence="2">The sequence shown here is derived from an EMBL/GenBank/DDBJ whole genome shotgun (WGS) entry which is preliminary data.</text>
</comment>
<dbReference type="RefSeq" id="WP_379188107.1">
    <property type="nucleotide sequence ID" value="NZ_JBHSOW010000038.1"/>
</dbReference>
<sequence>MDEEKEQAELLTKIGLTAAEYKAYLRTNLAIIFFAPMVVGGILGLFLINSTLNLTVYSAFLKSRVFMMYGVFVVLDICFYLSLKRKFIRGIGI</sequence>
<evidence type="ECO:0000313" key="2">
    <source>
        <dbReference type="EMBL" id="MFC5649577.1"/>
    </source>
</evidence>
<keyword evidence="3" id="KW-1185">Reference proteome</keyword>
<evidence type="ECO:0000256" key="1">
    <source>
        <dbReference type="SAM" id="Phobius"/>
    </source>
</evidence>
<protein>
    <recommendedName>
        <fullName evidence="4">ABC transporter permease</fullName>
    </recommendedName>
</protein>
<dbReference type="EMBL" id="JBHSOW010000038">
    <property type="protein sequence ID" value="MFC5649577.1"/>
    <property type="molecule type" value="Genomic_DNA"/>
</dbReference>
<feature type="transmembrane region" description="Helical" evidence="1">
    <location>
        <begin position="64"/>
        <end position="83"/>
    </location>
</feature>
<proteinExistence type="predicted"/>
<evidence type="ECO:0008006" key="4">
    <source>
        <dbReference type="Google" id="ProtNLM"/>
    </source>
</evidence>
<keyword evidence="1" id="KW-0812">Transmembrane</keyword>
<accession>A0ABW0VX54</accession>